<protein>
    <submittedName>
        <fullName evidence="1">Uncharacterized protein</fullName>
    </submittedName>
</protein>
<gene>
    <name evidence="1" type="ORF">JN12_03280</name>
</gene>
<proteinExistence type="predicted"/>
<reference evidence="1 2" key="1">
    <citation type="submission" date="2019-07" db="EMBL/GenBank/DDBJ databases">
        <title>Genomic Encyclopedia of Archaeal and Bacterial Type Strains, Phase II (KMG-II): from individual species to whole genera.</title>
        <authorList>
            <person name="Goeker M."/>
        </authorList>
    </citation>
    <scope>NUCLEOTIDE SEQUENCE [LARGE SCALE GENOMIC DNA]</scope>
    <source>
        <strain evidence="1 2">ATCC BAA-1139</strain>
    </source>
</reference>
<sequence length="45" mass="5009">MAVVQPLKEVKGKGLVKQEKGLKELQPLVKKLRDGARVELRLVGE</sequence>
<comment type="caution">
    <text evidence="1">The sequence shown here is derived from an EMBL/GenBank/DDBJ whole genome shotgun (WGS) entry which is preliminary data.</text>
</comment>
<evidence type="ECO:0000313" key="2">
    <source>
        <dbReference type="Proteomes" id="UP000319449"/>
    </source>
</evidence>
<dbReference type="AlphaFoldDB" id="A0A562VFS5"/>
<organism evidence="1 2">
    <name type="scientific">Geobacter argillaceus</name>
    <dbReference type="NCBI Taxonomy" id="345631"/>
    <lineage>
        <taxon>Bacteria</taxon>
        <taxon>Pseudomonadati</taxon>
        <taxon>Thermodesulfobacteriota</taxon>
        <taxon>Desulfuromonadia</taxon>
        <taxon>Geobacterales</taxon>
        <taxon>Geobacteraceae</taxon>
        <taxon>Geobacter</taxon>
    </lineage>
</organism>
<dbReference type="EMBL" id="VLLN01000025">
    <property type="protein sequence ID" value="TWJ16708.1"/>
    <property type="molecule type" value="Genomic_DNA"/>
</dbReference>
<evidence type="ECO:0000313" key="1">
    <source>
        <dbReference type="EMBL" id="TWJ16708.1"/>
    </source>
</evidence>
<name>A0A562VFS5_9BACT</name>
<accession>A0A562VFS5</accession>
<keyword evidence="2" id="KW-1185">Reference proteome</keyword>
<dbReference type="Proteomes" id="UP000319449">
    <property type="component" value="Unassembled WGS sequence"/>
</dbReference>
<dbReference type="RefSeq" id="WP_170241990.1">
    <property type="nucleotide sequence ID" value="NZ_VLLN01000025.1"/>
</dbReference>